<organism evidence="1">
    <name type="scientific">Rhizophora mucronata</name>
    <name type="common">Asiatic mangrove</name>
    <dbReference type="NCBI Taxonomy" id="61149"/>
    <lineage>
        <taxon>Eukaryota</taxon>
        <taxon>Viridiplantae</taxon>
        <taxon>Streptophyta</taxon>
        <taxon>Embryophyta</taxon>
        <taxon>Tracheophyta</taxon>
        <taxon>Spermatophyta</taxon>
        <taxon>Magnoliopsida</taxon>
        <taxon>eudicotyledons</taxon>
        <taxon>Gunneridae</taxon>
        <taxon>Pentapetalae</taxon>
        <taxon>rosids</taxon>
        <taxon>fabids</taxon>
        <taxon>Malpighiales</taxon>
        <taxon>Rhizophoraceae</taxon>
        <taxon>Rhizophora</taxon>
    </lineage>
</organism>
<reference evidence="1" key="1">
    <citation type="submission" date="2018-02" db="EMBL/GenBank/DDBJ databases">
        <title>Rhizophora mucronata_Transcriptome.</title>
        <authorList>
            <person name="Meera S.P."/>
            <person name="Sreeshan A."/>
            <person name="Augustine A."/>
        </authorList>
    </citation>
    <scope>NUCLEOTIDE SEQUENCE</scope>
    <source>
        <tissue evidence="1">Leaf</tissue>
    </source>
</reference>
<dbReference type="EMBL" id="GGEC01075142">
    <property type="protein sequence ID" value="MBX55626.1"/>
    <property type="molecule type" value="Transcribed_RNA"/>
</dbReference>
<proteinExistence type="predicted"/>
<evidence type="ECO:0000313" key="1">
    <source>
        <dbReference type="EMBL" id="MBX55626.1"/>
    </source>
</evidence>
<dbReference type="AlphaFoldDB" id="A0A2P2PLL7"/>
<name>A0A2P2PLL7_RHIMU</name>
<sequence>MVKFLKEHAIDKKIGIFIGDPILSPEDT</sequence>
<protein>
    <submittedName>
        <fullName evidence="1">Uncharacterized protein</fullName>
    </submittedName>
</protein>
<accession>A0A2P2PLL7</accession>